<proteinExistence type="predicted"/>
<gene>
    <name evidence="2" type="ORF">SDC9_172814</name>
</gene>
<organism evidence="2">
    <name type="scientific">bioreactor metagenome</name>
    <dbReference type="NCBI Taxonomy" id="1076179"/>
    <lineage>
        <taxon>unclassified sequences</taxon>
        <taxon>metagenomes</taxon>
        <taxon>ecological metagenomes</taxon>
    </lineage>
</organism>
<comment type="caution">
    <text evidence="2">The sequence shown here is derived from an EMBL/GenBank/DDBJ whole genome shotgun (WGS) entry which is preliminary data.</text>
</comment>
<sequence>MVIDQAPQLGVVLADLPGHGPDRHVLHKGEYHPLHHQGETAAASGPGNLNGPHLAVGGDDPGNLRRDVAAILEEIEMPPGSLPGVMNLALLFNPRVIECRPFCEINLDMQFHQ</sequence>
<evidence type="ECO:0000256" key="1">
    <source>
        <dbReference type="SAM" id="MobiDB-lite"/>
    </source>
</evidence>
<protein>
    <submittedName>
        <fullName evidence="2">Uncharacterized protein</fullName>
    </submittedName>
</protein>
<accession>A0A645GFD7</accession>
<dbReference type="AlphaFoldDB" id="A0A645GFD7"/>
<evidence type="ECO:0000313" key="2">
    <source>
        <dbReference type="EMBL" id="MPN25405.1"/>
    </source>
</evidence>
<feature type="region of interest" description="Disordered" evidence="1">
    <location>
        <begin position="37"/>
        <end position="61"/>
    </location>
</feature>
<dbReference type="EMBL" id="VSSQ01074573">
    <property type="protein sequence ID" value="MPN25405.1"/>
    <property type="molecule type" value="Genomic_DNA"/>
</dbReference>
<name>A0A645GFD7_9ZZZZ</name>
<reference evidence="2" key="1">
    <citation type="submission" date="2019-08" db="EMBL/GenBank/DDBJ databases">
        <authorList>
            <person name="Kucharzyk K."/>
            <person name="Murdoch R.W."/>
            <person name="Higgins S."/>
            <person name="Loffler F."/>
        </authorList>
    </citation>
    <scope>NUCLEOTIDE SEQUENCE</scope>
</reference>